<keyword evidence="5 6" id="KW-0472">Membrane</keyword>
<dbReference type="PANTHER" id="PTHR34820">
    <property type="entry name" value="INNER MEMBRANE PROTEIN YEBZ"/>
    <property type="match status" value="1"/>
</dbReference>
<dbReference type="RefSeq" id="WP_295325481.1">
    <property type="nucleotide sequence ID" value="NZ_LT598653.1"/>
</dbReference>
<dbReference type="Pfam" id="PF05425">
    <property type="entry name" value="CopD"/>
    <property type="match status" value="1"/>
</dbReference>
<dbReference type="AlphaFoldDB" id="A0A1Y5PQX8"/>
<dbReference type="KEGG" id="sphu:SPPYR_1308"/>
<reference evidence="8" key="1">
    <citation type="submission" date="2016-03" db="EMBL/GenBank/DDBJ databases">
        <authorList>
            <person name="Ploux O."/>
        </authorList>
    </citation>
    <scope>NUCLEOTIDE SEQUENCE</scope>
    <source>
        <strain evidence="8">UC10</strain>
    </source>
</reference>
<accession>A0A1Y5PQX8</accession>
<dbReference type="GO" id="GO:0006825">
    <property type="term" value="P:copper ion transport"/>
    <property type="evidence" value="ECO:0007669"/>
    <property type="project" value="InterPro"/>
</dbReference>
<dbReference type="InterPro" id="IPR008457">
    <property type="entry name" value="Cu-R_CopD_dom"/>
</dbReference>
<dbReference type="PANTHER" id="PTHR34820:SF4">
    <property type="entry name" value="INNER MEMBRANE PROTEIN YEBZ"/>
    <property type="match status" value="1"/>
</dbReference>
<feature type="transmembrane region" description="Helical" evidence="6">
    <location>
        <begin position="51"/>
        <end position="76"/>
    </location>
</feature>
<evidence type="ECO:0000256" key="2">
    <source>
        <dbReference type="ARBA" id="ARBA00022475"/>
    </source>
</evidence>
<name>A0A1Y5PQX8_9SPHN</name>
<dbReference type="NCBIfam" id="NF033808">
    <property type="entry name" value="copper_CopD"/>
    <property type="match status" value="1"/>
</dbReference>
<dbReference type="EMBL" id="LT598653">
    <property type="protein sequence ID" value="SBV32428.1"/>
    <property type="molecule type" value="Genomic_DNA"/>
</dbReference>
<evidence type="ECO:0000256" key="3">
    <source>
        <dbReference type="ARBA" id="ARBA00022692"/>
    </source>
</evidence>
<dbReference type="GO" id="GO:0005886">
    <property type="term" value="C:plasma membrane"/>
    <property type="evidence" value="ECO:0007669"/>
    <property type="project" value="UniProtKB-SubCell"/>
</dbReference>
<organism evidence="8">
    <name type="scientific">uncultured Sphingopyxis sp</name>
    <dbReference type="NCBI Taxonomy" id="310581"/>
    <lineage>
        <taxon>Bacteria</taxon>
        <taxon>Pseudomonadati</taxon>
        <taxon>Pseudomonadota</taxon>
        <taxon>Alphaproteobacteria</taxon>
        <taxon>Sphingomonadales</taxon>
        <taxon>Sphingomonadaceae</taxon>
        <taxon>Sphingopyxis</taxon>
        <taxon>environmental samples</taxon>
    </lineage>
</organism>
<feature type="transmembrane region" description="Helical" evidence="6">
    <location>
        <begin position="12"/>
        <end position="31"/>
    </location>
</feature>
<evidence type="ECO:0000313" key="8">
    <source>
        <dbReference type="EMBL" id="SBV32428.1"/>
    </source>
</evidence>
<dbReference type="InterPro" id="IPR032694">
    <property type="entry name" value="CopC/D"/>
</dbReference>
<proteinExistence type="predicted"/>
<feature type="transmembrane region" description="Helical" evidence="6">
    <location>
        <begin position="96"/>
        <end position="114"/>
    </location>
</feature>
<keyword evidence="2" id="KW-1003">Cell membrane</keyword>
<evidence type="ECO:0000256" key="6">
    <source>
        <dbReference type="SAM" id="Phobius"/>
    </source>
</evidence>
<comment type="subcellular location">
    <subcellularLocation>
        <location evidence="1">Cell membrane</location>
        <topology evidence="1">Multi-pass membrane protein</topology>
    </subcellularLocation>
</comment>
<dbReference type="InterPro" id="IPR047689">
    <property type="entry name" value="CopD"/>
</dbReference>
<feature type="domain" description="Copper resistance protein D" evidence="7">
    <location>
        <begin position="198"/>
        <end position="299"/>
    </location>
</feature>
<evidence type="ECO:0000256" key="1">
    <source>
        <dbReference type="ARBA" id="ARBA00004651"/>
    </source>
</evidence>
<evidence type="ECO:0000259" key="7">
    <source>
        <dbReference type="Pfam" id="PF05425"/>
    </source>
</evidence>
<evidence type="ECO:0000256" key="5">
    <source>
        <dbReference type="ARBA" id="ARBA00023136"/>
    </source>
</evidence>
<gene>
    <name evidence="8" type="ORF">SPPYR_1308</name>
</gene>
<feature type="transmembrane region" description="Helical" evidence="6">
    <location>
        <begin position="236"/>
        <end position="257"/>
    </location>
</feature>
<feature type="transmembrane region" description="Helical" evidence="6">
    <location>
        <begin position="121"/>
        <end position="139"/>
    </location>
</feature>
<sequence length="304" mass="31451">MPDPLMTGIRFLLFADLMLVMGLAAFPLYALRRPAREDARIVGGLITPQPWLCGAGFLASLAGMPALTASMMGISLSEVDPAMLFEIATETDVGKAWLVRMAALAIALAAALRLDRRPPAAAFALLSAAGTVALASLAWSGHAAAGEGWAGAIHRVADALHMIAAGLWIGAIAAFLILLRPARDAARPERLALAAHGLDRFACVGTGCVIIIAATGLINFQMIVGIAQAGRMLHSSYGYLLIAKLSLFGAMLALAALNRWRLAPALAATGGEMPERAIRHSLALEAGAAAGILALVALLGVLEP</sequence>
<feature type="transmembrane region" description="Helical" evidence="6">
    <location>
        <begin position="159"/>
        <end position="179"/>
    </location>
</feature>
<evidence type="ECO:0000256" key="4">
    <source>
        <dbReference type="ARBA" id="ARBA00022989"/>
    </source>
</evidence>
<protein>
    <submittedName>
        <fullName evidence="8">Copper resistance D</fullName>
    </submittedName>
</protein>
<feature type="transmembrane region" description="Helical" evidence="6">
    <location>
        <begin position="282"/>
        <end position="302"/>
    </location>
</feature>
<keyword evidence="3 6" id="KW-0812">Transmembrane</keyword>
<keyword evidence="4 6" id="KW-1133">Transmembrane helix</keyword>
<feature type="transmembrane region" description="Helical" evidence="6">
    <location>
        <begin position="200"/>
        <end position="224"/>
    </location>
</feature>